<dbReference type="GO" id="GO:0004190">
    <property type="term" value="F:aspartic-type endopeptidase activity"/>
    <property type="evidence" value="ECO:0007669"/>
    <property type="project" value="UniProtKB-EC"/>
</dbReference>
<organism evidence="13">
    <name type="scientific">candidate division WOR-3 bacterium</name>
    <dbReference type="NCBI Taxonomy" id="2052148"/>
    <lineage>
        <taxon>Bacteria</taxon>
        <taxon>Bacteria division WOR-3</taxon>
    </lineage>
</organism>
<keyword evidence="9" id="KW-0645">Protease</keyword>
<keyword evidence="4" id="KW-0997">Cell inner membrane</keyword>
<comment type="similarity">
    <text evidence="2 8">Belongs to the peptidase A24 family.</text>
</comment>
<dbReference type="Pfam" id="PF06750">
    <property type="entry name" value="A24_N_bact"/>
    <property type="match status" value="1"/>
</dbReference>
<feature type="transmembrane region" description="Helical" evidence="10">
    <location>
        <begin position="234"/>
        <end position="259"/>
    </location>
</feature>
<keyword evidence="5 9" id="KW-0812">Transmembrane</keyword>
<comment type="catalytic activity">
    <reaction evidence="9">
        <text>Typically cleaves a -Gly-|-Phe- bond to release an N-terminal, basic peptide of 5-8 residues from type IV prepilin, and then N-methylates the new N-terminal amino group, the methyl donor being S-adenosyl-L-methionine.</text>
        <dbReference type="EC" id="3.4.23.43"/>
    </reaction>
</comment>
<dbReference type="AlphaFoldDB" id="A0A7V0T5E1"/>
<dbReference type="InterPro" id="IPR010627">
    <property type="entry name" value="Prepilin_pept_A24_N"/>
</dbReference>
<dbReference type="GO" id="GO:0006465">
    <property type="term" value="P:signal peptide processing"/>
    <property type="evidence" value="ECO:0007669"/>
    <property type="project" value="TreeGrafter"/>
</dbReference>
<name>A0A7V0T5E1_UNCW3</name>
<evidence type="ECO:0000313" key="13">
    <source>
        <dbReference type="EMBL" id="HDQ99480.1"/>
    </source>
</evidence>
<feature type="transmembrane region" description="Helical" evidence="10">
    <location>
        <begin position="71"/>
        <end position="91"/>
    </location>
</feature>
<sequence>MTWALVGLLGLMLGSFFNVCIHRLPRGQSIITPPSHCPRCRRRIRPWDNIPVLSWFLLRGRCRDCGKPIPVRYPAVELLTGLLFVACWARFGPGWEALRAMLFVGLLVVLALVDLEHTILPFRLSLPGLAAGLGTAFLPGTIGIADALWGAAAGAAFVLASWALWRFLLAPVFRRFGVDQREGMGGGDLPFAALIGAFLGSAATLVALAASVASGVVVGLILRHAGRSGKGQHIPFGPFLAIGALVGLFFGSAIAAWYLGYLRG</sequence>
<keyword evidence="9" id="KW-0489">Methyltransferase</keyword>
<keyword evidence="6 10" id="KW-1133">Transmembrane helix</keyword>
<dbReference type="InterPro" id="IPR000045">
    <property type="entry name" value="Prepilin_IV_endopep_pep"/>
</dbReference>
<evidence type="ECO:0000256" key="3">
    <source>
        <dbReference type="ARBA" id="ARBA00022475"/>
    </source>
</evidence>
<dbReference type="Pfam" id="PF01478">
    <property type="entry name" value="Peptidase_A24"/>
    <property type="match status" value="1"/>
</dbReference>
<keyword evidence="9" id="KW-0511">Multifunctional enzyme</keyword>
<dbReference type="GO" id="GO:0008168">
    <property type="term" value="F:methyltransferase activity"/>
    <property type="evidence" value="ECO:0007669"/>
    <property type="project" value="UniProtKB-KW"/>
</dbReference>
<feature type="transmembrane region" description="Helical" evidence="10">
    <location>
        <begin position="189"/>
        <end position="222"/>
    </location>
</feature>
<keyword evidence="9" id="KW-0808">Transferase</keyword>
<evidence type="ECO:0000256" key="9">
    <source>
        <dbReference type="RuleBase" id="RU003794"/>
    </source>
</evidence>
<evidence type="ECO:0000259" key="12">
    <source>
        <dbReference type="Pfam" id="PF06750"/>
    </source>
</evidence>
<comment type="caution">
    <text evidence="13">The sequence shown here is derived from an EMBL/GenBank/DDBJ whole genome shotgun (WGS) entry which is preliminary data.</text>
</comment>
<evidence type="ECO:0000256" key="7">
    <source>
        <dbReference type="ARBA" id="ARBA00023136"/>
    </source>
</evidence>
<evidence type="ECO:0000256" key="4">
    <source>
        <dbReference type="ARBA" id="ARBA00022519"/>
    </source>
</evidence>
<feature type="domain" description="Prepilin peptidase A24 N-terminal" evidence="12">
    <location>
        <begin position="8"/>
        <end position="91"/>
    </location>
</feature>
<feature type="transmembrane region" description="Helical" evidence="10">
    <location>
        <begin position="122"/>
        <end position="142"/>
    </location>
</feature>
<evidence type="ECO:0000256" key="1">
    <source>
        <dbReference type="ARBA" id="ARBA00004429"/>
    </source>
</evidence>
<dbReference type="PANTHER" id="PTHR30487">
    <property type="entry name" value="TYPE 4 PREPILIN-LIKE PROTEINS LEADER PEPTIDE-PROCESSING ENZYME"/>
    <property type="match status" value="1"/>
</dbReference>
<evidence type="ECO:0000256" key="5">
    <source>
        <dbReference type="ARBA" id="ARBA00022692"/>
    </source>
</evidence>
<dbReference type="PRINTS" id="PR00864">
    <property type="entry name" value="PREPILNPTASE"/>
</dbReference>
<dbReference type="Gene3D" id="1.20.120.1220">
    <property type="match status" value="1"/>
</dbReference>
<dbReference type="GO" id="GO:0032259">
    <property type="term" value="P:methylation"/>
    <property type="evidence" value="ECO:0007669"/>
    <property type="project" value="UniProtKB-KW"/>
</dbReference>
<dbReference type="GO" id="GO:0005886">
    <property type="term" value="C:plasma membrane"/>
    <property type="evidence" value="ECO:0007669"/>
    <property type="project" value="UniProtKB-SubCell"/>
</dbReference>
<evidence type="ECO:0000256" key="6">
    <source>
        <dbReference type="ARBA" id="ARBA00022989"/>
    </source>
</evidence>
<dbReference type="EMBL" id="DSBX01000158">
    <property type="protein sequence ID" value="HDQ99480.1"/>
    <property type="molecule type" value="Genomic_DNA"/>
</dbReference>
<accession>A0A7V0T5E1</accession>
<dbReference type="EC" id="3.4.23.43" evidence="9"/>
<dbReference type="InterPro" id="IPR014032">
    <property type="entry name" value="Peptidase_A24A_bac"/>
</dbReference>
<proteinExistence type="inferred from homology"/>
<gene>
    <name evidence="13" type="ORF">ENN51_04245</name>
</gene>
<evidence type="ECO:0000259" key="11">
    <source>
        <dbReference type="Pfam" id="PF01478"/>
    </source>
</evidence>
<keyword evidence="3" id="KW-1003">Cell membrane</keyword>
<feature type="transmembrane region" description="Helical" evidence="10">
    <location>
        <begin position="6"/>
        <end position="24"/>
    </location>
</feature>
<keyword evidence="9" id="KW-0378">Hydrolase</keyword>
<evidence type="ECO:0000256" key="2">
    <source>
        <dbReference type="ARBA" id="ARBA00005801"/>
    </source>
</evidence>
<evidence type="ECO:0000256" key="10">
    <source>
        <dbReference type="SAM" id="Phobius"/>
    </source>
</evidence>
<feature type="transmembrane region" description="Helical" evidence="10">
    <location>
        <begin position="97"/>
        <end position="115"/>
    </location>
</feature>
<feature type="transmembrane region" description="Helical" evidence="10">
    <location>
        <begin position="148"/>
        <end position="168"/>
    </location>
</feature>
<dbReference type="InterPro" id="IPR050882">
    <property type="entry name" value="Prepilin_peptidase/N-MTase"/>
</dbReference>
<dbReference type="PANTHER" id="PTHR30487:SF0">
    <property type="entry name" value="PREPILIN LEADER PEPTIDASE_N-METHYLTRANSFERASE-RELATED"/>
    <property type="match status" value="1"/>
</dbReference>
<reference evidence="13" key="1">
    <citation type="journal article" date="2020" name="mSystems">
        <title>Genome- and Community-Level Interaction Insights into Carbon Utilization and Element Cycling Functions of Hydrothermarchaeota in Hydrothermal Sediment.</title>
        <authorList>
            <person name="Zhou Z."/>
            <person name="Liu Y."/>
            <person name="Xu W."/>
            <person name="Pan J."/>
            <person name="Luo Z.H."/>
            <person name="Li M."/>
        </authorList>
    </citation>
    <scope>NUCLEOTIDE SEQUENCE [LARGE SCALE GENOMIC DNA]</scope>
    <source>
        <strain evidence="13">SpSt-1182</strain>
    </source>
</reference>
<comment type="subcellular location">
    <subcellularLocation>
        <location evidence="1">Cell inner membrane</location>
        <topology evidence="1">Multi-pass membrane protein</topology>
    </subcellularLocation>
    <subcellularLocation>
        <location evidence="9">Cell membrane</location>
        <topology evidence="9">Multi-pass membrane protein</topology>
    </subcellularLocation>
</comment>
<feature type="domain" description="Prepilin type IV endopeptidase peptidase" evidence="11">
    <location>
        <begin position="101"/>
        <end position="220"/>
    </location>
</feature>
<keyword evidence="7 10" id="KW-0472">Membrane</keyword>
<evidence type="ECO:0000256" key="8">
    <source>
        <dbReference type="RuleBase" id="RU003793"/>
    </source>
</evidence>
<comment type="function">
    <text evidence="9">Plays an essential role in type IV pili and type II pseudopili formation by proteolytically removing the leader sequence from substrate proteins and subsequently monomethylating the alpha-amino group of the newly exposed N-terminal phenylalanine.</text>
</comment>
<dbReference type="Proteomes" id="UP000885672">
    <property type="component" value="Unassembled WGS sequence"/>
</dbReference>
<protein>
    <recommendedName>
        <fullName evidence="9">Prepilin leader peptidase/N-methyltransferase</fullName>
        <ecNumber evidence="9">2.1.1.-</ecNumber>
        <ecNumber evidence="9">3.4.23.43</ecNumber>
    </recommendedName>
</protein>
<dbReference type="EC" id="2.1.1.-" evidence="9"/>